<evidence type="ECO:0000313" key="10">
    <source>
        <dbReference type="EMBL" id="KAF2728288.1"/>
    </source>
</evidence>
<dbReference type="GO" id="GO:0020037">
    <property type="term" value="F:heme binding"/>
    <property type="evidence" value="ECO:0007669"/>
    <property type="project" value="InterPro"/>
</dbReference>
<comment type="cofactor">
    <cofactor evidence="1 8">
        <name>heme</name>
        <dbReference type="ChEBI" id="CHEBI:30413"/>
    </cofactor>
</comment>
<gene>
    <name evidence="10" type="ORF">EJ04DRAFT_516730</name>
</gene>
<dbReference type="PANTHER" id="PTHR24305:SF237">
    <property type="entry name" value="CYTOCHROME P450 MONOOXYGENASE ATNE-RELATED"/>
    <property type="match status" value="1"/>
</dbReference>
<name>A0A9P4QMU0_9PLEO</name>
<dbReference type="GO" id="GO:0016705">
    <property type="term" value="F:oxidoreductase activity, acting on paired donors, with incorporation or reduction of molecular oxygen"/>
    <property type="evidence" value="ECO:0007669"/>
    <property type="project" value="InterPro"/>
</dbReference>
<dbReference type="InterPro" id="IPR001128">
    <property type="entry name" value="Cyt_P450"/>
</dbReference>
<dbReference type="CDD" id="cd11061">
    <property type="entry name" value="CYP67-like"/>
    <property type="match status" value="1"/>
</dbReference>
<proteinExistence type="inferred from homology"/>
<dbReference type="AlphaFoldDB" id="A0A9P4QMU0"/>
<dbReference type="PROSITE" id="PS00086">
    <property type="entry name" value="CYTOCHROME_P450"/>
    <property type="match status" value="1"/>
</dbReference>
<keyword evidence="11" id="KW-1185">Reference proteome</keyword>
<evidence type="ECO:0000256" key="6">
    <source>
        <dbReference type="ARBA" id="ARBA00023004"/>
    </source>
</evidence>
<dbReference type="OrthoDB" id="1470350at2759"/>
<evidence type="ECO:0000256" key="7">
    <source>
        <dbReference type="ARBA" id="ARBA00023033"/>
    </source>
</evidence>
<evidence type="ECO:0000256" key="2">
    <source>
        <dbReference type="ARBA" id="ARBA00010617"/>
    </source>
</evidence>
<comment type="caution">
    <text evidence="10">The sequence shown here is derived from an EMBL/GenBank/DDBJ whole genome shotgun (WGS) entry which is preliminary data.</text>
</comment>
<evidence type="ECO:0000256" key="1">
    <source>
        <dbReference type="ARBA" id="ARBA00001971"/>
    </source>
</evidence>
<feature type="binding site" description="axial binding residue" evidence="8">
    <location>
        <position position="375"/>
    </location>
    <ligand>
        <name>heme</name>
        <dbReference type="ChEBI" id="CHEBI:30413"/>
    </ligand>
    <ligandPart>
        <name>Fe</name>
        <dbReference type="ChEBI" id="CHEBI:18248"/>
    </ligandPart>
</feature>
<dbReference type="PANTHER" id="PTHR24305">
    <property type="entry name" value="CYTOCHROME P450"/>
    <property type="match status" value="1"/>
</dbReference>
<dbReference type="PRINTS" id="PR00463">
    <property type="entry name" value="EP450I"/>
</dbReference>
<evidence type="ECO:0000256" key="8">
    <source>
        <dbReference type="PIRSR" id="PIRSR602401-1"/>
    </source>
</evidence>
<protein>
    <submittedName>
        <fullName evidence="10">Cytochrome P450</fullName>
    </submittedName>
</protein>
<evidence type="ECO:0000256" key="3">
    <source>
        <dbReference type="ARBA" id="ARBA00022617"/>
    </source>
</evidence>
<dbReference type="InterPro" id="IPR002401">
    <property type="entry name" value="Cyt_P450_E_grp-I"/>
</dbReference>
<sequence>MLRCHETYGDYVRYGPDRLIFNTVESLKDTYSFGKNVKKCKGYLTMMHRVPNTITQRDKAMHAKQRRLLGRGFSDAALRSYEEIIDRHIQRFLQNLESSNKDWSSPKDMSDLSDFVTFDITLDVVYGSQSEMLTKPDNRHLLPTIRESNIRVGVLMPLWYLKGTYLEQFLFPRSIVARYKFLSFVKALLKSRADAEGAQDVYSILKGSDEREGLGSNEIAAESTNLVVAGFDTTSTILSAFFFYMSRNASAYQAAAAEVRAVFGSPADLRNRTLYPALTYLRACIDESMRMAPPIPSALFREVESSGAAIDGHFIPPGFDVGTPIYSIHHNAAYFLNPYVFSPERWIIRDDGSNREAVELAQAAFTPFSIGPRSCIGKSLALAVLQSILANVLFHLDFSVAAGELGTIGEGGLEGWGRGRKSEYQLYDHLTVSRLGPWIQFRPRKRIEF</sequence>
<dbReference type="PRINTS" id="PR00385">
    <property type="entry name" value="P450"/>
</dbReference>
<keyword evidence="3 8" id="KW-0349">Heme</keyword>
<evidence type="ECO:0000256" key="5">
    <source>
        <dbReference type="ARBA" id="ARBA00023002"/>
    </source>
</evidence>
<dbReference type="InterPro" id="IPR050121">
    <property type="entry name" value="Cytochrome_P450_monoxygenase"/>
</dbReference>
<accession>A0A9P4QMU0</accession>
<evidence type="ECO:0000256" key="4">
    <source>
        <dbReference type="ARBA" id="ARBA00022723"/>
    </source>
</evidence>
<reference evidence="10" key="1">
    <citation type="journal article" date="2020" name="Stud. Mycol.">
        <title>101 Dothideomycetes genomes: a test case for predicting lifestyles and emergence of pathogens.</title>
        <authorList>
            <person name="Haridas S."/>
            <person name="Albert R."/>
            <person name="Binder M."/>
            <person name="Bloem J."/>
            <person name="Labutti K."/>
            <person name="Salamov A."/>
            <person name="Andreopoulos B."/>
            <person name="Baker S."/>
            <person name="Barry K."/>
            <person name="Bills G."/>
            <person name="Bluhm B."/>
            <person name="Cannon C."/>
            <person name="Castanera R."/>
            <person name="Culley D."/>
            <person name="Daum C."/>
            <person name="Ezra D."/>
            <person name="Gonzalez J."/>
            <person name="Henrissat B."/>
            <person name="Kuo A."/>
            <person name="Liang C."/>
            <person name="Lipzen A."/>
            <person name="Lutzoni F."/>
            <person name="Magnuson J."/>
            <person name="Mondo S."/>
            <person name="Nolan M."/>
            <person name="Ohm R."/>
            <person name="Pangilinan J."/>
            <person name="Park H.-J."/>
            <person name="Ramirez L."/>
            <person name="Alfaro M."/>
            <person name="Sun H."/>
            <person name="Tritt A."/>
            <person name="Yoshinaga Y."/>
            <person name="Zwiers L.-H."/>
            <person name="Turgeon B."/>
            <person name="Goodwin S."/>
            <person name="Spatafora J."/>
            <person name="Crous P."/>
            <person name="Grigoriev I."/>
        </authorList>
    </citation>
    <scope>NUCLEOTIDE SEQUENCE</scope>
    <source>
        <strain evidence="10">CBS 125425</strain>
    </source>
</reference>
<keyword evidence="5 9" id="KW-0560">Oxidoreductase</keyword>
<dbReference type="Pfam" id="PF00067">
    <property type="entry name" value="p450"/>
    <property type="match status" value="1"/>
</dbReference>
<dbReference type="SUPFAM" id="SSF48264">
    <property type="entry name" value="Cytochrome P450"/>
    <property type="match status" value="1"/>
</dbReference>
<dbReference type="GO" id="GO:0004497">
    <property type="term" value="F:monooxygenase activity"/>
    <property type="evidence" value="ECO:0007669"/>
    <property type="project" value="UniProtKB-KW"/>
</dbReference>
<keyword evidence="4 8" id="KW-0479">Metal-binding</keyword>
<dbReference type="InterPro" id="IPR017972">
    <property type="entry name" value="Cyt_P450_CS"/>
</dbReference>
<evidence type="ECO:0000256" key="9">
    <source>
        <dbReference type="RuleBase" id="RU000461"/>
    </source>
</evidence>
<dbReference type="GO" id="GO:0005506">
    <property type="term" value="F:iron ion binding"/>
    <property type="evidence" value="ECO:0007669"/>
    <property type="project" value="InterPro"/>
</dbReference>
<dbReference type="Gene3D" id="1.10.630.10">
    <property type="entry name" value="Cytochrome P450"/>
    <property type="match status" value="1"/>
</dbReference>
<dbReference type="InterPro" id="IPR036396">
    <property type="entry name" value="Cyt_P450_sf"/>
</dbReference>
<organism evidence="10 11">
    <name type="scientific">Polyplosphaeria fusca</name>
    <dbReference type="NCBI Taxonomy" id="682080"/>
    <lineage>
        <taxon>Eukaryota</taxon>
        <taxon>Fungi</taxon>
        <taxon>Dikarya</taxon>
        <taxon>Ascomycota</taxon>
        <taxon>Pezizomycotina</taxon>
        <taxon>Dothideomycetes</taxon>
        <taxon>Pleosporomycetidae</taxon>
        <taxon>Pleosporales</taxon>
        <taxon>Tetraplosphaeriaceae</taxon>
        <taxon>Polyplosphaeria</taxon>
    </lineage>
</organism>
<dbReference type="EMBL" id="ML996287">
    <property type="protein sequence ID" value="KAF2728288.1"/>
    <property type="molecule type" value="Genomic_DNA"/>
</dbReference>
<keyword evidence="6 8" id="KW-0408">Iron</keyword>
<dbReference type="Proteomes" id="UP000799444">
    <property type="component" value="Unassembled WGS sequence"/>
</dbReference>
<evidence type="ECO:0000313" key="11">
    <source>
        <dbReference type="Proteomes" id="UP000799444"/>
    </source>
</evidence>
<comment type="similarity">
    <text evidence="2 9">Belongs to the cytochrome P450 family.</text>
</comment>
<keyword evidence="7 9" id="KW-0503">Monooxygenase</keyword>